<feature type="transmembrane region" description="Helical" evidence="8">
    <location>
        <begin position="213"/>
        <end position="235"/>
    </location>
</feature>
<feature type="transmembrane region" description="Helical" evidence="8">
    <location>
        <begin position="270"/>
        <end position="289"/>
    </location>
</feature>
<evidence type="ECO:0000256" key="6">
    <source>
        <dbReference type="ARBA" id="ARBA00032370"/>
    </source>
</evidence>
<dbReference type="PROSITE" id="PS00428">
    <property type="entry name" value="FTSW_RODA_SPOVE"/>
    <property type="match status" value="1"/>
</dbReference>
<feature type="transmembrane region" description="Helical" evidence="8">
    <location>
        <begin position="393"/>
        <end position="412"/>
    </location>
</feature>
<keyword evidence="2 8" id="KW-0812">Transmembrane</keyword>
<feature type="transmembrane region" description="Helical" evidence="8">
    <location>
        <begin position="82"/>
        <end position="100"/>
    </location>
</feature>
<name>A0A212IU32_9BACT</name>
<feature type="transmembrane region" description="Helical" evidence="8">
    <location>
        <begin position="147"/>
        <end position="164"/>
    </location>
</feature>
<dbReference type="InterPro" id="IPR001182">
    <property type="entry name" value="FtsW/RodA"/>
</dbReference>
<dbReference type="RefSeq" id="WP_296937891.1">
    <property type="nucleotide sequence ID" value="NZ_LT599032.1"/>
</dbReference>
<evidence type="ECO:0000256" key="1">
    <source>
        <dbReference type="ARBA" id="ARBA00004141"/>
    </source>
</evidence>
<dbReference type="GO" id="GO:0005886">
    <property type="term" value="C:plasma membrane"/>
    <property type="evidence" value="ECO:0007669"/>
    <property type="project" value="TreeGrafter"/>
</dbReference>
<feature type="transmembrane region" description="Helical" evidence="8">
    <location>
        <begin position="424"/>
        <end position="451"/>
    </location>
</feature>
<dbReference type="GO" id="GO:0008360">
    <property type="term" value="P:regulation of cell shape"/>
    <property type="evidence" value="ECO:0007669"/>
    <property type="project" value="UniProtKB-KW"/>
</dbReference>
<dbReference type="EMBL" id="FLUM01000001">
    <property type="protein sequence ID" value="SBV90702.1"/>
    <property type="molecule type" value="Genomic_DNA"/>
</dbReference>
<dbReference type="PANTHER" id="PTHR30474">
    <property type="entry name" value="CELL CYCLE PROTEIN"/>
    <property type="match status" value="1"/>
</dbReference>
<organism evidence="9">
    <name type="scientific">uncultured Dysgonomonas sp</name>
    <dbReference type="NCBI Taxonomy" id="206096"/>
    <lineage>
        <taxon>Bacteria</taxon>
        <taxon>Pseudomonadati</taxon>
        <taxon>Bacteroidota</taxon>
        <taxon>Bacteroidia</taxon>
        <taxon>Bacteroidales</taxon>
        <taxon>Dysgonomonadaceae</taxon>
        <taxon>Dysgonomonas</taxon>
        <taxon>environmental samples</taxon>
    </lineage>
</organism>
<keyword evidence="3" id="KW-0133">Cell shape</keyword>
<protein>
    <recommendedName>
        <fullName evidence="7">Cell wall polymerase</fullName>
    </recommendedName>
    <alternativeName>
        <fullName evidence="6">Peptidoglycan polymerase</fullName>
    </alternativeName>
</protein>
<dbReference type="GO" id="GO:0051301">
    <property type="term" value="P:cell division"/>
    <property type="evidence" value="ECO:0007669"/>
    <property type="project" value="InterPro"/>
</dbReference>
<feature type="transmembrane region" description="Helical" evidence="8">
    <location>
        <begin position="52"/>
        <end position="70"/>
    </location>
</feature>
<evidence type="ECO:0000256" key="7">
    <source>
        <dbReference type="ARBA" id="ARBA00033270"/>
    </source>
</evidence>
<evidence type="ECO:0000256" key="3">
    <source>
        <dbReference type="ARBA" id="ARBA00022960"/>
    </source>
</evidence>
<dbReference type="NCBIfam" id="NF037961">
    <property type="entry name" value="RodA_shape"/>
    <property type="match status" value="2"/>
</dbReference>
<feature type="transmembrane region" description="Helical" evidence="8">
    <location>
        <begin position="247"/>
        <end position="264"/>
    </location>
</feature>
<dbReference type="GO" id="GO:0032153">
    <property type="term" value="C:cell division site"/>
    <property type="evidence" value="ECO:0007669"/>
    <property type="project" value="TreeGrafter"/>
</dbReference>
<evidence type="ECO:0000256" key="2">
    <source>
        <dbReference type="ARBA" id="ARBA00022692"/>
    </source>
</evidence>
<dbReference type="AlphaFoldDB" id="A0A212IU32"/>
<dbReference type="PANTHER" id="PTHR30474:SF1">
    <property type="entry name" value="PEPTIDOGLYCAN GLYCOSYLTRANSFERASE MRDB"/>
    <property type="match status" value="1"/>
</dbReference>
<keyword evidence="5 8" id="KW-0472">Membrane</keyword>
<feature type="transmembrane region" description="Helical" evidence="8">
    <location>
        <begin position="185"/>
        <end position="207"/>
    </location>
</feature>
<feature type="transmembrane region" description="Helical" evidence="8">
    <location>
        <begin position="12"/>
        <end position="32"/>
    </location>
</feature>
<proteinExistence type="predicted"/>
<evidence type="ECO:0000256" key="4">
    <source>
        <dbReference type="ARBA" id="ARBA00022989"/>
    </source>
</evidence>
<dbReference type="Pfam" id="PF01098">
    <property type="entry name" value="FTSW_RODA_SPOVE"/>
    <property type="match status" value="2"/>
</dbReference>
<evidence type="ECO:0000256" key="8">
    <source>
        <dbReference type="SAM" id="Phobius"/>
    </source>
</evidence>
<reference evidence="9" key="1">
    <citation type="submission" date="2016-04" db="EMBL/GenBank/DDBJ databases">
        <authorList>
            <person name="Evans L.H."/>
            <person name="Alamgir A."/>
            <person name="Owens N."/>
            <person name="Weber N.D."/>
            <person name="Virtaneva K."/>
            <person name="Barbian K."/>
            <person name="Babar A."/>
            <person name="Rosenke K."/>
        </authorList>
    </citation>
    <scope>NUCLEOTIDE SEQUENCE</scope>
    <source>
        <strain evidence="9">86-1</strain>
    </source>
</reference>
<comment type="subcellular location">
    <subcellularLocation>
        <location evidence="1">Membrane</location>
        <topology evidence="1">Multi-pass membrane protein</topology>
    </subcellularLocation>
</comment>
<keyword evidence="4 8" id="KW-1133">Transmembrane helix</keyword>
<evidence type="ECO:0000313" key="9">
    <source>
        <dbReference type="EMBL" id="SBV90702.1"/>
    </source>
</evidence>
<dbReference type="InterPro" id="IPR018365">
    <property type="entry name" value="Cell_cycle_FtsW-rel_CS"/>
</dbReference>
<feature type="transmembrane region" description="Helical" evidence="8">
    <location>
        <begin position="296"/>
        <end position="318"/>
    </location>
</feature>
<gene>
    <name evidence="9" type="ORF">KL86DYS1_10142</name>
</gene>
<accession>A0A212IU32</accession>
<evidence type="ECO:0000256" key="5">
    <source>
        <dbReference type="ARBA" id="ARBA00023136"/>
    </source>
</evidence>
<feature type="transmembrane region" description="Helical" evidence="8">
    <location>
        <begin position="457"/>
        <end position="476"/>
    </location>
</feature>
<dbReference type="GO" id="GO:0015648">
    <property type="term" value="F:lipid-linked peptidoglycan transporter activity"/>
    <property type="evidence" value="ECO:0007669"/>
    <property type="project" value="TreeGrafter"/>
</dbReference>
<sequence length="485" mass="53828">MYQREDENIKKSLDWFTIALYIILILGGWFSIYGASYQYENATSMFDLSGRAGMQLIWMGTSIILGFIILKLDSNLYDILAYYIYAAFILLLLATVFLATDIRGSRSWLKITNSIQIQPAEFAKFAVALALARFLNSYNFKLLTPKNLAIIAVMILVPMALIMLQKETGSALVYTAFILMLYREGLPGIILFVGVSAVVLFVVGLKYSETDMGIISTGEFIAIILVILISAVLVMSYRKDGITARNIFLGAAAVFGIPYLLSLIGVPIDFGIVALTALAILVGYLLYLAKKHWSKVYLLTAVFAFGSLLFVSSVDYLFTDIMQPHQQMRIKVTLGMEDDLMGAGYNVNQSKIAIGSGGVLGKGYLNGTQTKLKYVPEQDTDFIFCTVGEEQGFVGSVLVLLLFLALITRLIYLAERQKNTFGRVYGYCVACIFLFHLAINIGMVIGLTPVIGIPLPFFSYGGSSLWGFTILLFIFLRIDMARKRR</sequence>